<evidence type="ECO:0000259" key="4">
    <source>
        <dbReference type="PROSITE" id="PS50110"/>
    </source>
</evidence>
<evidence type="ECO:0000313" key="6">
    <source>
        <dbReference type="Proteomes" id="UP000641025"/>
    </source>
</evidence>
<dbReference type="InterPro" id="IPR011006">
    <property type="entry name" value="CheY-like_superfamily"/>
</dbReference>
<dbReference type="PROSITE" id="PS50110">
    <property type="entry name" value="RESPONSE_REGULATORY"/>
    <property type="match status" value="1"/>
</dbReference>
<dbReference type="CDD" id="cd19920">
    <property type="entry name" value="REC_PA4781-like"/>
    <property type="match status" value="1"/>
</dbReference>
<dbReference type="InterPro" id="IPR050595">
    <property type="entry name" value="Bact_response_regulator"/>
</dbReference>
<accession>A0ABS0YWM3</accession>
<proteinExistence type="predicted"/>
<keyword evidence="6" id="KW-1185">Reference proteome</keyword>
<protein>
    <submittedName>
        <fullName evidence="5">Response regulator</fullName>
    </submittedName>
</protein>
<dbReference type="RefSeq" id="WP_199396814.1">
    <property type="nucleotide sequence ID" value="NZ_JAEMHK010000018.1"/>
</dbReference>
<dbReference type="Pfam" id="PF00072">
    <property type="entry name" value="Response_reg"/>
    <property type="match status" value="1"/>
</dbReference>
<feature type="domain" description="Response regulatory" evidence="4">
    <location>
        <begin position="5"/>
        <end position="120"/>
    </location>
</feature>
<dbReference type="PANTHER" id="PTHR44591:SF3">
    <property type="entry name" value="RESPONSE REGULATORY DOMAIN-CONTAINING PROTEIN"/>
    <property type="match status" value="1"/>
</dbReference>
<reference evidence="5 6" key="1">
    <citation type="submission" date="2020-12" db="EMBL/GenBank/DDBJ databases">
        <title>Geomonas sp. Red259, isolated from paddy soil.</title>
        <authorList>
            <person name="Xu Z."/>
            <person name="Zhang Z."/>
            <person name="Masuda Y."/>
            <person name="Itoh H."/>
            <person name="Senoo K."/>
        </authorList>
    </citation>
    <scope>NUCLEOTIDE SEQUENCE [LARGE SCALE GENOMIC DNA]</scope>
    <source>
        <strain evidence="5 6">Red259</strain>
    </source>
</reference>
<dbReference type="EMBL" id="JAEMHK010000018">
    <property type="protein sequence ID" value="MBJ6802338.1"/>
    <property type="molecule type" value="Genomic_DNA"/>
</dbReference>
<name>A0ABS0YWM3_9BACT</name>
<keyword evidence="3" id="KW-0175">Coiled coil</keyword>
<sequence>MGKKTILVVDDTIDNLIILYKMLRGEYEVIGANSGQEALRLLQSAAPDLILLDIMMPEMDGYEVCRLLKQDPRLRGIPVIFISALNEEVDETRGFEMGAVDFITKPVKPAILARRVAVHLELQSQKDALQQQNQELQSALSRVKELSGLLPICMTCKKIRDDQGYWNQLEGYLSEHSEVLFSHSYCPDCAAVAMDEFLK</sequence>
<dbReference type="SMART" id="SM00448">
    <property type="entry name" value="REC"/>
    <property type="match status" value="1"/>
</dbReference>
<evidence type="ECO:0000256" key="1">
    <source>
        <dbReference type="ARBA" id="ARBA00022553"/>
    </source>
</evidence>
<comment type="caution">
    <text evidence="5">The sequence shown here is derived from an EMBL/GenBank/DDBJ whole genome shotgun (WGS) entry which is preliminary data.</text>
</comment>
<dbReference type="Gene3D" id="3.40.50.2300">
    <property type="match status" value="1"/>
</dbReference>
<dbReference type="PANTHER" id="PTHR44591">
    <property type="entry name" value="STRESS RESPONSE REGULATOR PROTEIN 1"/>
    <property type="match status" value="1"/>
</dbReference>
<dbReference type="SUPFAM" id="SSF52172">
    <property type="entry name" value="CheY-like"/>
    <property type="match status" value="1"/>
</dbReference>
<dbReference type="Proteomes" id="UP000641025">
    <property type="component" value="Unassembled WGS sequence"/>
</dbReference>
<evidence type="ECO:0000313" key="5">
    <source>
        <dbReference type="EMBL" id="MBJ6802338.1"/>
    </source>
</evidence>
<evidence type="ECO:0000256" key="3">
    <source>
        <dbReference type="SAM" id="Coils"/>
    </source>
</evidence>
<feature type="modified residue" description="4-aspartylphosphate" evidence="2">
    <location>
        <position position="53"/>
    </location>
</feature>
<organism evidence="5 6">
    <name type="scientific">Geomonas propionica</name>
    <dbReference type="NCBI Taxonomy" id="2798582"/>
    <lineage>
        <taxon>Bacteria</taxon>
        <taxon>Pseudomonadati</taxon>
        <taxon>Thermodesulfobacteriota</taxon>
        <taxon>Desulfuromonadia</taxon>
        <taxon>Geobacterales</taxon>
        <taxon>Geobacteraceae</taxon>
        <taxon>Geomonas</taxon>
    </lineage>
</organism>
<feature type="coiled-coil region" evidence="3">
    <location>
        <begin position="119"/>
        <end position="149"/>
    </location>
</feature>
<gene>
    <name evidence="5" type="ORF">JFN90_19605</name>
</gene>
<evidence type="ECO:0000256" key="2">
    <source>
        <dbReference type="PROSITE-ProRule" id="PRU00169"/>
    </source>
</evidence>
<dbReference type="InterPro" id="IPR001789">
    <property type="entry name" value="Sig_transdc_resp-reg_receiver"/>
</dbReference>
<keyword evidence="1 2" id="KW-0597">Phosphoprotein</keyword>